<dbReference type="EMBL" id="JAGEMK010000004">
    <property type="protein sequence ID" value="MBO1752031.1"/>
    <property type="molecule type" value="Genomic_DNA"/>
</dbReference>
<dbReference type="Pfam" id="PF08282">
    <property type="entry name" value="Hydrolase_3"/>
    <property type="match status" value="1"/>
</dbReference>
<evidence type="ECO:0000313" key="2">
    <source>
        <dbReference type="Proteomes" id="UP000664209"/>
    </source>
</evidence>
<name>A0A939LPJ5_9CELL</name>
<protein>
    <submittedName>
        <fullName evidence="1">HAD hydrolase family protein</fullName>
    </submittedName>
</protein>
<dbReference type="PANTHER" id="PTHR10000:SF25">
    <property type="entry name" value="PHOSPHATASE YKRA-RELATED"/>
    <property type="match status" value="1"/>
</dbReference>
<keyword evidence="1" id="KW-0378">Hydrolase</keyword>
<reference evidence="1" key="1">
    <citation type="submission" date="2021-03" db="EMBL/GenBank/DDBJ databases">
        <title>Actinotalea soli sp. nov., isolated from soil.</title>
        <authorList>
            <person name="Ping W."/>
            <person name="Zhang J."/>
        </authorList>
    </citation>
    <scope>NUCLEOTIDE SEQUENCE</scope>
    <source>
        <strain evidence="1">BY-33</strain>
    </source>
</reference>
<organism evidence="1 2">
    <name type="scientific">Actinotalea soli</name>
    <dbReference type="NCBI Taxonomy" id="2819234"/>
    <lineage>
        <taxon>Bacteria</taxon>
        <taxon>Bacillati</taxon>
        <taxon>Actinomycetota</taxon>
        <taxon>Actinomycetes</taxon>
        <taxon>Micrococcales</taxon>
        <taxon>Cellulomonadaceae</taxon>
        <taxon>Actinotalea</taxon>
    </lineage>
</organism>
<dbReference type="GO" id="GO:0005829">
    <property type="term" value="C:cytosol"/>
    <property type="evidence" value="ECO:0007669"/>
    <property type="project" value="TreeGrafter"/>
</dbReference>
<dbReference type="AlphaFoldDB" id="A0A939LPJ5"/>
<dbReference type="PANTHER" id="PTHR10000">
    <property type="entry name" value="PHOSPHOSERINE PHOSPHATASE"/>
    <property type="match status" value="1"/>
</dbReference>
<evidence type="ECO:0000313" key="1">
    <source>
        <dbReference type="EMBL" id="MBO1752031.1"/>
    </source>
</evidence>
<keyword evidence="2" id="KW-1185">Reference proteome</keyword>
<dbReference type="InterPro" id="IPR036412">
    <property type="entry name" value="HAD-like_sf"/>
</dbReference>
<sequence>MTTNGVPTSPRRAVFLDVDGTYAHHGIVPPGHVDAVRAARAAGHLVLLCTGRPRAMLPERILAAGFDGLVAAAGAYVEVDGAVLKDQRFPADLAARAVRTLDEHDIAYVLEGPDVLHGRPGVDERLRQMHRGRFGPSDDRDGPTDILDSLRMAEDLTEVSFGKITYFESPLAGGALLDAIGAGVGVLPSSIPGMGDSAGELYLDGVHKAIGIDLVATHLGLAREDVVAVGDGLNDLEMLAWAGTGVAIVGAPPEVIAVADRVAQGPQDEGLIAAFAELGLT</sequence>
<dbReference type="Gene3D" id="3.40.50.1000">
    <property type="entry name" value="HAD superfamily/HAD-like"/>
    <property type="match status" value="1"/>
</dbReference>
<dbReference type="GO" id="GO:0016791">
    <property type="term" value="F:phosphatase activity"/>
    <property type="evidence" value="ECO:0007669"/>
    <property type="project" value="TreeGrafter"/>
</dbReference>
<dbReference type="Proteomes" id="UP000664209">
    <property type="component" value="Unassembled WGS sequence"/>
</dbReference>
<proteinExistence type="predicted"/>
<comment type="caution">
    <text evidence="1">The sequence shown here is derived from an EMBL/GenBank/DDBJ whole genome shotgun (WGS) entry which is preliminary data.</text>
</comment>
<dbReference type="GO" id="GO:0000287">
    <property type="term" value="F:magnesium ion binding"/>
    <property type="evidence" value="ECO:0007669"/>
    <property type="project" value="TreeGrafter"/>
</dbReference>
<dbReference type="InterPro" id="IPR023214">
    <property type="entry name" value="HAD_sf"/>
</dbReference>
<dbReference type="Gene3D" id="3.30.1240.10">
    <property type="match status" value="1"/>
</dbReference>
<gene>
    <name evidence="1" type="ORF">J4G33_09475</name>
</gene>
<dbReference type="RefSeq" id="WP_208055720.1">
    <property type="nucleotide sequence ID" value="NZ_JAGEMK010000004.1"/>
</dbReference>
<dbReference type="SUPFAM" id="SSF56784">
    <property type="entry name" value="HAD-like"/>
    <property type="match status" value="1"/>
</dbReference>
<accession>A0A939LPJ5</accession>